<accession>A0A1H4BQQ5</accession>
<dbReference type="SUPFAM" id="SSF48452">
    <property type="entry name" value="TPR-like"/>
    <property type="match status" value="1"/>
</dbReference>
<evidence type="ECO:0000313" key="9">
    <source>
        <dbReference type="Proteomes" id="UP000199656"/>
    </source>
</evidence>
<dbReference type="PROSITE" id="PS51257">
    <property type="entry name" value="PROKAR_LIPOPROTEIN"/>
    <property type="match status" value="1"/>
</dbReference>
<feature type="domain" description="RagB/SusD" evidence="6">
    <location>
        <begin position="304"/>
        <end position="529"/>
    </location>
</feature>
<dbReference type="CDD" id="cd08977">
    <property type="entry name" value="SusD"/>
    <property type="match status" value="1"/>
</dbReference>
<keyword evidence="5" id="KW-0998">Cell outer membrane</keyword>
<dbReference type="GO" id="GO:0009279">
    <property type="term" value="C:cell outer membrane"/>
    <property type="evidence" value="ECO:0007669"/>
    <property type="project" value="UniProtKB-SubCell"/>
</dbReference>
<gene>
    <name evidence="8" type="ORF">SAMN05660909_02230</name>
</gene>
<evidence type="ECO:0000313" key="8">
    <source>
        <dbReference type="EMBL" id="SEA50459.1"/>
    </source>
</evidence>
<evidence type="ECO:0000256" key="5">
    <source>
        <dbReference type="ARBA" id="ARBA00023237"/>
    </source>
</evidence>
<comment type="similarity">
    <text evidence="2">Belongs to the SusD family.</text>
</comment>
<reference evidence="9" key="1">
    <citation type="submission" date="2016-10" db="EMBL/GenBank/DDBJ databases">
        <authorList>
            <person name="Varghese N."/>
            <person name="Submissions S."/>
        </authorList>
    </citation>
    <scope>NUCLEOTIDE SEQUENCE [LARGE SCALE GENOMIC DNA]</scope>
    <source>
        <strain evidence="9">DSM 23920</strain>
    </source>
</reference>
<keyword evidence="9" id="KW-1185">Reference proteome</keyword>
<dbReference type="Proteomes" id="UP000199656">
    <property type="component" value="Unassembled WGS sequence"/>
</dbReference>
<evidence type="ECO:0000259" key="7">
    <source>
        <dbReference type="Pfam" id="PF14322"/>
    </source>
</evidence>
<dbReference type="Pfam" id="PF14322">
    <property type="entry name" value="SusD-like_3"/>
    <property type="match status" value="1"/>
</dbReference>
<evidence type="ECO:0000256" key="3">
    <source>
        <dbReference type="ARBA" id="ARBA00022729"/>
    </source>
</evidence>
<evidence type="ECO:0000256" key="4">
    <source>
        <dbReference type="ARBA" id="ARBA00023136"/>
    </source>
</evidence>
<feature type="domain" description="SusD-like N-terminal" evidence="7">
    <location>
        <begin position="99"/>
        <end position="229"/>
    </location>
</feature>
<dbReference type="InterPro" id="IPR033985">
    <property type="entry name" value="SusD-like_N"/>
</dbReference>
<name>A0A1H4BQQ5_9BACT</name>
<keyword evidence="3" id="KW-0732">Signal</keyword>
<evidence type="ECO:0000259" key="6">
    <source>
        <dbReference type="Pfam" id="PF07980"/>
    </source>
</evidence>
<keyword evidence="4" id="KW-0472">Membrane</keyword>
<comment type="subcellular location">
    <subcellularLocation>
        <location evidence="1">Cell outer membrane</location>
    </subcellularLocation>
</comment>
<sequence>MKNIKKIYVLLACAGYLATGCNKSLLDTVPHDRYTEETFWRTPEAANAGLVGCYSVLRNNGIYGGKGSNNATALWDETLSPNAYNQTDGLSFNTVASGAHNASTAGIITTRYKDAYMGIGRCNTFLEKVDGVPGMDASLVRRMKGEAMFLRGLYYFTLATYYGGVPVILASPNSATQADLPRNSREEVIKQVLTDLDSAANILPVKFTGADVGRATKGAAMALKARVLLYEASDLFNTAKDPAKWAAAAAAAKAVMDLGGTGYGLFGDYRGLFLQQNENNKEVIFDVQYKFPNQGSSFDLICTQYNTNAPLLDLAKTYYMKETGLPISNPASGYDPAKPYEGRDPRLNATFTYPGDMYRGAVIDAKRFAITGYGMKKFSLYDKEAPPKDKSDLKDGQSEINFIVLRYADILLMYAEAQNEAAGPDATVYAALDMIRDRVGMPHIPTGLSKEAMREEIRHERRVELAGEGLYYNDIRRWKIAETVMNADIQKYDGSFIEKRVFKANRDYLWPIPQTEKDLNPNLQQNPNY</sequence>
<dbReference type="InterPro" id="IPR012944">
    <property type="entry name" value="SusD_RagB_dom"/>
</dbReference>
<dbReference type="RefSeq" id="WP_089761668.1">
    <property type="nucleotide sequence ID" value="NZ_BKAT01000011.1"/>
</dbReference>
<organism evidence="8 9">
    <name type="scientific">Chitinophaga terrae</name>
    <name type="common">ex Kim and Jung 2007</name>
    <dbReference type="NCBI Taxonomy" id="408074"/>
    <lineage>
        <taxon>Bacteria</taxon>
        <taxon>Pseudomonadati</taxon>
        <taxon>Bacteroidota</taxon>
        <taxon>Chitinophagia</taxon>
        <taxon>Chitinophagales</taxon>
        <taxon>Chitinophagaceae</taxon>
        <taxon>Chitinophaga</taxon>
    </lineage>
</organism>
<dbReference type="InterPro" id="IPR011990">
    <property type="entry name" value="TPR-like_helical_dom_sf"/>
</dbReference>
<dbReference type="OrthoDB" id="5694214at2"/>
<dbReference type="AlphaFoldDB" id="A0A1H4BQQ5"/>
<evidence type="ECO:0000256" key="1">
    <source>
        <dbReference type="ARBA" id="ARBA00004442"/>
    </source>
</evidence>
<dbReference type="EMBL" id="FNRL01000008">
    <property type="protein sequence ID" value="SEA50459.1"/>
    <property type="molecule type" value="Genomic_DNA"/>
</dbReference>
<dbReference type="Pfam" id="PF07980">
    <property type="entry name" value="SusD_RagB"/>
    <property type="match status" value="1"/>
</dbReference>
<dbReference type="STRING" id="408074.SAMN05660909_02230"/>
<proteinExistence type="inferred from homology"/>
<evidence type="ECO:0000256" key="2">
    <source>
        <dbReference type="ARBA" id="ARBA00006275"/>
    </source>
</evidence>
<dbReference type="Gene3D" id="1.25.40.390">
    <property type="match status" value="1"/>
</dbReference>
<protein>
    <submittedName>
        <fullName evidence="8">Starch-binding associating with outer membrane</fullName>
    </submittedName>
</protein>